<reference evidence="1" key="1">
    <citation type="submission" date="2014-09" db="EMBL/GenBank/DDBJ databases">
        <authorList>
            <person name="Magalhaes I.L.F."/>
            <person name="Oliveira U."/>
            <person name="Santos F.R."/>
            <person name="Vidigal T.H.D.A."/>
            <person name="Brescovit A.D."/>
            <person name="Santos A.J."/>
        </authorList>
    </citation>
    <scope>NUCLEOTIDE SEQUENCE</scope>
    <source>
        <tissue evidence="1">Shoot tissue taken approximately 20 cm above the soil surface</tissue>
    </source>
</reference>
<protein>
    <submittedName>
        <fullName evidence="1">Uncharacterized protein</fullName>
    </submittedName>
</protein>
<proteinExistence type="predicted"/>
<organism evidence="1">
    <name type="scientific">Arundo donax</name>
    <name type="common">Giant reed</name>
    <name type="synonym">Donax arundinaceus</name>
    <dbReference type="NCBI Taxonomy" id="35708"/>
    <lineage>
        <taxon>Eukaryota</taxon>
        <taxon>Viridiplantae</taxon>
        <taxon>Streptophyta</taxon>
        <taxon>Embryophyta</taxon>
        <taxon>Tracheophyta</taxon>
        <taxon>Spermatophyta</taxon>
        <taxon>Magnoliopsida</taxon>
        <taxon>Liliopsida</taxon>
        <taxon>Poales</taxon>
        <taxon>Poaceae</taxon>
        <taxon>PACMAD clade</taxon>
        <taxon>Arundinoideae</taxon>
        <taxon>Arundineae</taxon>
        <taxon>Arundo</taxon>
    </lineage>
</organism>
<accession>A0A0A9DKX9</accession>
<evidence type="ECO:0000313" key="1">
    <source>
        <dbReference type="EMBL" id="JAD84422.1"/>
    </source>
</evidence>
<sequence length="83" mass="10060">MKWDHNFLLRPWKKRCFLLLECFRYTLDMMCGEKQTWINGAEMRSNSNSYNQLLFGCYLRNCNAPVVTTYPIWPSRNEHNYLS</sequence>
<dbReference type="AlphaFoldDB" id="A0A0A9DKX9"/>
<dbReference type="EMBL" id="GBRH01213473">
    <property type="protein sequence ID" value="JAD84422.1"/>
    <property type="molecule type" value="Transcribed_RNA"/>
</dbReference>
<reference evidence="1" key="2">
    <citation type="journal article" date="2015" name="Data Brief">
        <title>Shoot transcriptome of the giant reed, Arundo donax.</title>
        <authorList>
            <person name="Barrero R.A."/>
            <person name="Guerrero F.D."/>
            <person name="Moolhuijzen P."/>
            <person name="Goolsby J.A."/>
            <person name="Tidwell J."/>
            <person name="Bellgard S.E."/>
            <person name="Bellgard M.I."/>
        </authorList>
    </citation>
    <scope>NUCLEOTIDE SEQUENCE</scope>
    <source>
        <tissue evidence="1">Shoot tissue taken approximately 20 cm above the soil surface</tissue>
    </source>
</reference>
<name>A0A0A9DKX9_ARUDO</name>